<reference evidence="8" key="1">
    <citation type="submission" date="2022-03" db="EMBL/GenBank/DDBJ databases">
        <authorList>
            <person name="Martin C."/>
        </authorList>
    </citation>
    <scope>NUCLEOTIDE SEQUENCE</scope>
</reference>
<dbReference type="PANTHER" id="PTHR24289:SF1">
    <property type="entry name" value="STEROID 17-ALPHA-HYDROXYLASE_17,20 LYASE"/>
    <property type="match status" value="1"/>
</dbReference>
<dbReference type="GO" id="GO:0004508">
    <property type="term" value="F:steroid 17-alpha-monooxygenase activity"/>
    <property type="evidence" value="ECO:0007669"/>
    <property type="project" value="TreeGrafter"/>
</dbReference>
<sequence length="801" mass="91648">MLLETFALCASILLVIFVFNKYSRKKCTAPGPPHGVPVLGNLFQVFDKQAFLKLCDWQKEFGDVYKLNLFTEEVVVVNGDAIYDVLVTSGDDYGGRVQAARGRIYSNGFRNIGFRHPDKEWKTMRKIAQKGLKQYGEGVANIERISMEEIRECLDKFDITEPFDPSDAIKDMVIGIIIIVSMGVKLSADDPLFKKIKRTEKLFPLAFGVDTSYLDVVPWLRNLPNKATQGFNDAINAVRQMESEIFQRSTIWPNLYGLHHDERFFPDPYTFNPERFLDSKGELIPVDERKYLMPFGGGKRVCIGEQLAKIRMFLFMTTLLQRYTLCPEREGCPPNYDSRNRKKCTAPGPPHGVPVLGNLFQVFDKQVFLKLCDWQKEFGDVYKLNLFTEEVVVVNGDAIYDVLVTSGDDYGGRVQAARGRIYSNGFRNIGFRHPDKEWKTMRKIAQKGLKQYGEGVANIERISMEEICECLNKFDKTEPFDPYDAIKDMVIGIIIIISMGVKLSADDPLFKKIKRAEKLFPFAFGVDTSYIDVVPWLRNIPNKATQGFNDAINAVRQMESEIFQRSMSNVEKSKIAGVFDAINSNSEHLDKSFIKGMTNDITIAGTITTTAQIKSLIALTVDYPKVQQKLQDEIETVLGQRLPKYDDRHSMPYMEAFILESMRYMSEVALSVPHETLKDVTLRGYFIPKGTQIWPNLYGLHHDERFFPDPYTFNPERFLDSKGELIPVDERKYLMPFGGGKRVCIGEQLAKIRMFLFMTTLLQRYTLCPEREGCPPNYDSRKSVLGIVMQMHPYKIKTVAR</sequence>
<dbReference type="InterPro" id="IPR002401">
    <property type="entry name" value="Cyt_P450_E_grp-I"/>
</dbReference>
<evidence type="ECO:0008006" key="10">
    <source>
        <dbReference type="Google" id="ProtNLM"/>
    </source>
</evidence>
<evidence type="ECO:0000313" key="9">
    <source>
        <dbReference type="Proteomes" id="UP000749559"/>
    </source>
</evidence>
<protein>
    <recommendedName>
        <fullName evidence="10">Cytochrome P450</fullName>
    </recommendedName>
</protein>
<evidence type="ECO:0000256" key="4">
    <source>
        <dbReference type="ARBA" id="ARBA00023002"/>
    </source>
</evidence>
<keyword evidence="6" id="KW-0503">Monooxygenase</keyword>
<keyword evidence="5 7" id="KW-0408">Iron</keyword>
<organism evidence="8 9">
    <name type="scientific">Owenia fusiformis</name>
    <name type="common">Polychaete worm</name>
    <dbReference type="NCBI Taxonomy" id="6347"/>
    <lineage>
        <taxon>Eukaryota</taxon>
        <taxon>Metazoa</taxon>
        <taxon>Spiralia</taxon>
        <taxon>Lophotrochozoa</taxon>
        <taxon>Annelida</taxon>
        <taxon>Polychaeta</taxon>
        <taxon>Sedentaria</taxon>
        <taxon>Canalipalpata</taxon>
        <taxon>Sabellida</taxon>
        <taxon>Oweniida</taxon>
        <taxon>Oweniidae</taxon>
        <taxon>Owenia</taxon>
    </lineage>
</organism>
<evidence type="ECO:0000256" key="6">
    <source>
        <dbReference type="ARBA" id="ARBA00023033"/>
    </source>
</evidence>
<dbReference type="GO" id="GO:0005506">
    <property type="term" value="F:iron ion binding"/>
    <property type="evidence" value="ECO:0007669"/>
    <property type="project" value="InterPro"/>
</dbReference>
<dbReference type="GO" id="GO:0042446">
    <property type="term" value="P:hormone biosynthetic process"/>
    <property type="evidence" value="ECO:0007669"/>
    <property type="project" value="TreeGrafter"/>
</dbReference>
<name>A0A8S4Q7G1_OWEFU</name>
<dbReference type="EMBL" id="CAIIXF020000012">
    <property type="protein sequence ID" value="CAH1802134.1"/>
    <property type="molecule type" value="Genomic_DNA"/>
</dbReference>
<feature type="binding site" description="axial binding residue" evidence="7">
    <location>
        <position position="744"/>
    </location>
    <ligand>
        <name>heme</name>
        <dbReference type="ChEBI" id="CHEBI:30413"/>
    </ligand>
    <ligandPart>
        <name>Fe</name>
        <dbReference type="ChEBI" id="CHEBI:18248"/>
    </ligandPart>
</feature>
<evidence type="ECO:0000256" key="7">
    <source>
        <dbReference type="PIRSR" id="PIRSR602401-1"/>
    </source>
</evidence>
<dbReference type="InterPro" id="IPR001128">
    <property type="entry name" value="Cyt_P450"/>
</dbReference>
<dbReference type="Gene3D" id="1.10.630.10">
    <property type="entry name" value="Cytochrome P450"/>
    <property type="match status" value="3"/>
</dbReference>
<evidence type="ECO:0000256" key="3">
    <source>
        <dbReference type="ARBA" id="ARBA00022723"/>
    </source>
</evidence>
<keyword evidence="3 7" id="KW-0479">Metal-binding</keyword>
<dbReference type="AlphaFoldDB" id="A0A8S4Q7G1"/>
<dbReference type="PRINTS" id="PR00385">
    <property type="entry name" value="P450"/>
</dbReference>
<dbReference type="InterPro" id="IPR017972">
    <property type="entry name" value="Cyt_P450_CS"/>
</dbReference>
<comment type="similarity">
    <text evidence="1">Belongs to the cytochrome P450 family.</text>
</comment>
<dbReference type="FunFam" id="1.10.630.10:FF:000094">
    <property type="entry name" value="cytochrome P450 2J6-like"/>
    <property type="match status" value="1"/>
</dbReference>
<keyword evidence="9" id="KW-1185">Reference proteome</keyword>
<dbReference type="InterPro" id="IPR036396">
    <property type="entry name" value="Cyt_P450_sf"/>
</dbReference>
<keyword evidence="2 7" id="KW-0349">Heme</keyword>
<accession>A0A8S4Q7G1</accession>
<proteinExistence type="inferred from homology"/>
<dbReference type="GO" id="GO:0020037">
    <property type="term" value="F:heme binding"/>
    <property type="evidence" value="ECO:0007669"/>
    <property type="project" value="InterPro"/>
</dbReference>
<dbReference type="Proteomes" id="UP000749559">
    <property type="component" value="Unassembled WGS sequence"/>
</dbReference>
<dbReference type="Pfam" id="PF00067">
    <property type="entry name" value="p450"/>
    <property type="match status" value="3"/>
</dbReference>
<gene>
    <name evidence="8" type="ORF">OFUS_LOCUS25848</name>
</gene>
<evidence type="ECO:0000256" key="2">
    <source>
        <dbReference type="ARBA" id="ARBA00022617"/>
    </source>
</evidence>
<dbReference type="PROSITE" id="PS00086">
    <property type="entry name" value="CYTOCHROME_P450"/>
    <property type="match status" value="2"/>
</dbReference>
<evidence type="ECO:0000313" key="8">
    <source>
        <dbReference type="EMBL" id="CAH1802134.1"/>
    </source>
</evidence>
<dbReference type="PANTHER" id="PTHR24289">
    <property type="entry name" value="STEROID 17-ALPHA-HYDROXYLASE/17,20 LYASE"/>
    <property type="match status" value="1"/>
</dbReference>
<evidence type="ECO:0000256" key="5">
    <source>
        <dbReference type="ARBA" id="ARBA00023004"/>
    </source>
</evidence>
<dbReference type="OrthoDB" id="1470350at2759"/>
<keyword evidence="4" id="KW-0560">Oxidoreductase</keyword>
<dbReference type="SUPFAM" id="SSF48264">
    <property type="entry name" value="Cytochrome P450"/>
    <property type="match status" value="2"/>
</dbReference>
<comment type="cofactor">
    <cofactor evidence="7">
        <name>heme</name>
        <dbReference type="ChEBI" id="CHEBI:30413"/>
    </cofactor>
</comment>
<comment type="caution">
    <text evidence="8">The sequence shown here is derived from an EMBL/GenBank/DDBJ whole genome shotgun (WGS) entry which is preliminary data.</text>
</comment>
<dbReference type="PRINTS" id="PR00463">
    <property type="entry name" value="EP450I"/>
</dbReference>
<dbReference type="GO" id="GO:0042448">
    <property type="term" value="P:progesterone metabolic process"/>
    <property type="evidence" value="ECO:0007669"/>
    <property type="project" value="TreeGrafter"/>
</dbReference>
<evidence type="ECO:0000256" key="1">
    <source>
        <dbReference type="ARBA" id="ARBA00010617"/>
    </source>
</evidence>